<dbReference type="InterPro" id="IPR037232">
    <property type="entry name" value="NADH_quin_OxRdtase_su_C/D-like"/>
</dbReference>
<evidence type="ECO:0000256" key="5">
    <source>
        <dbReference type="ARBA" id="ARBA00023027"/>
    </source>
</evidence>
<keyword evidence="3 8" id="KW-0813">Transport</keyword>
<feature type="domain" description="NADH:ubiquinone oxidoreductase 30kDa subunit" evidence="10">
    <location>
        <begin position="111"/>
        <end position="230"/>
    </location>
</feature>
<evidence type="ECO:0000256" key="3">
    <source>
        <dbReference type="ARBA" id="ARBA00022448"/>
    </source>
</evidence>
<dbReference type="FunFam" id="3.30.460.80:FF:000002">
    <property type="entry name" value="NADH dehydrogenase iron-sulfur protein 3, mitochondrial"/>
    <property type="match status" value="1"/>
</dbReference>
<dbReference type="Gene3D" id="3.30.460.80">
    <property type="entry name" value="NADH:ubiquinone oxidoreductase, 30kDa subunit"/>
    <property type="match status" value="1"/>
</dbReference>
<dbReference type="Proteomes" id="UP000398389">
    <property type="component" value="Unassembled WGS sequence"/>
</dbReference>
<dbReference type="RefSeq" id="XP_031852254.1">
    <property type="nucleotide sequence ID" value="XM_031996363.1"/>
</dbReference>
<dbReference type="GO" id="GO:0008137">
    <property type="term" value="F:NADH dehydrogenase (ubiquinone) activity"/>
    <property type="evidence" value="ECO:0007669"/>
    <property type="project" value="UniProtKB-EC"/>
</dbReference>
<dbReference type="PANTHER" id="PTHR10884">
    <property type="entry name" value="NADH DEHYDROGENASE UBIQUINONE IRON-SULFUR PROTEIN 3"/>
    <property type="match status" value="1"/>
</dbReference>
<evidence type="ECO:0000313" key="11">
    <source>
        <dbReference type="EMBL" id="VVT47299.1"/>
    </source>
</evidence>
<protein>
    <recommendedName>
        <fullName evidence="10">NADH:ubiquinone oxidoreductase 30kDa subunit domain-containing protein</fullName>
    </recommendedName>
</protein>
<dbReference type="NCBIfam" id="NF004733">
    <property type="entry name" value="PRK06074.1-5"/>
    <property type="match status" value="1"/>
</dbReference>
<evidence type="ECO:0000256" key="9">
    <source>
        <dbReference type="SAM" id="MobiDB-lite"/>
    </source>
</evidence>
<organism evidence="11 12">
    <name type="scientific">Magnusiomyces paraingens</name>
    <dbReference type="NCBI Taxonomy" id="2606893"/>
    <lineage>
        <taxon>Eukaryota</taxon>
        <taxon>Fungi</taxon>
        <taxon>Dikarya</taxon>
        <taxon>Ascomycota</taxon>
        <taxon>Saccharomycotina</taxon>
        <taxon>Dipodascomycetes</taxon>
        <taxon>Dipodascales</taxon>
        <taxon>Dipodascaceae</taxon>
        <taxon>Magnusiomyces</taxon>
    </lineage>
</organism>
<comment type="similarity">
    <text evidence="2 8">Belongs to the complex I 30 kDa subunit family.</text>
</comment>
<dbReference type="GO" id="GO:0016020">
    <property type="term" value="C:membrane"/>
    <property type="evidence" value="ECO:0007669"/>
    <property type="project" value="UniProtKB-ARBA"/>
</dbReference>
<dbReference type="PROSITE" id="PS00542">
    <property type="entry name" value="COMPLEX1_30K"/>
    <property type="match status" value="1"/>
</dbReference>
<dbReference type="HAMAP" id="MF_01357">
    <property type="entry name" value="NDH1_NuoC"/>
    <property type="match status" value="1"/>
</dbReference>
<dbReference type="NCBIfam" id="TIGR01961">
    <property type="entry name" value="NuoC_fam"/>
    <property type="match status" value="1"/>
</dbReference>
<comment type="subcellular location">
    <subcellularLocation>
        <location evidence="1">Mitochondrion</location>
    </subcellularLocation>
</comment>
<dbReference type="AlphaFoldDB" id="A0A5E8B6R7"/>
<comment type="catalytic activity">
    <reaction evidence="7">
        <text>a ubiquinone + NADH + 5 H(+)(in) = a ubiquinol + NAD(+) + 4 H(+)(out)</text>
        <dbReference type="Rhea" id="RHEA:29091"/>
        <dbReference type="Rhea" id="RHEA-COMP:9565"/>
        <dbReference type="Rhea" id="RHEA-COMP:9566"/>
        <dbReference type="ChEBI" id="CHEBI:15378"/>
        <dbReference type="ChEBI" id="CHEBI:16389"/>
        <dbReference type="ChEBI" id="CHEBI:17976"/>
        <dbReference type="ChEBI" id="CHEBI:57540"/>
        <dbReference type="ChEBI" id="CHEBI:57945"/>
        <dbReference type="EC" id="7.1.1.2"/>
    </reaction>
</comment>
<dbReference type="InterPro" id="IPR001268">
    <property type="entry name" value="NADH_UbQ_OxRdtase_30kDa_su"/>
</dbReference>
<proteinExistence type="inferred from homology"/>
<dbReference type="EMBL" id="CABVLU010000001">
    <property type="protein sequence ID" value="VVT47299.1"/>
    <property type="molecule type" value="Genomic_DNA"/>
</dbReference>
<accession>A0A5E8B6R7</accession>
<sequence>MALLRTAIGQSARFSVSRQVARSAVMGVRPLSTSGGARLAPVQITPEGLPDLKSLPRQKQPTEINAPIVNPADKYLEHVEDLHKYGKYLITALPKFIQKFSVWKDELTLFIPPSAVIPVITFLKDHTSAQYKTVMDVTAVDFPSRTNRFEVVYNLLSVRFNSRIRVKTYASETSPVPSIARIFEGTNWYERETYDMFGVFFEGHPDLRRILTDYGFEGHPLRKDFPVTGYTEVRYDEEKKRVVYEPLEMTQAFRNFSVGATVWEPVGPGRDDRPESFKLPTPKPEPEAEEKK</sequence>
<name>A0A5E8B6R7_9ASCO</name>
<evidence type="ECO:0000256" key="8">
    <source>
        <dbReference type="RuleBase" id="RU003456"/>
    </source>
</evidence>
<feature type="region of interest" description="Disordered" evidence="9">
    <location>
        <begin position="264"/>
        <end position="292"/>
    </location>
</feature>
<dbReference type="InterPro" id="IPR020396">
    <property type="entry name" value="NADH_UbQ_OxRdtase_CS"/>
</dbReference>
<keyword evidence="12" id="KW-1185">Reference proteome</keyword>
<keyword evidence="6" id="KW-0830">Ubiquinone</keyword>
<keyword evidence="4 8" id="KW-1278">Translocase</keyword>
<evidence type="ECO:0000256" key="1">
    <source>
        <dbReference type="ARBA" id="ARBA00004173"/>
    </source>
</evidence>
<evidence type="ECO:0000256" key="6">
    <source>
        <dbReference type="ARBA" id="ARBA00023075"/>
    </source>
</evidence>
<evidence type="ECO:0000256" key="4">
    <source>
        <dbReference type="ARBA" id="ARBA00022967"/>
    </source>
</evidence>
<dbReference type="OrthoDB" id="37721at2759"/>
<evidence type="ECO:0000256" key="7">
    <source>
        <dbReference type="ARBA" id="ARBA00049551"/>
    </source>
</evidence>
<dbReference type="Pfam" id="PF00329">
    <property type="entry name" value="Complex1_30kDa"/>
    <property type="match status" value="1"/>
</dbReference>
<dbReference type="PANTHER" id="PTHR10884:SF14">
    <property type="entry name" value="NADH DEHYDROGENASE [UBIQUINONE] IRON-SULFUR PROTEIN 3, MITOCHONDRIAL"/>
    <property type="match status" value="1"/>
</dbReference>
<dbReference type="GO" id="GO:0016651">
    <property type="term" value="F:oxidoreductase activity, acting on NAD(P)H"/>
    <property type="evidence" value="ECO:0007669"/>
    <property type="project" value="InterPro"/>
</dbReference>
<dbReference type="SUPFAM" id="SSF143243">
    <property type="entry name" value="Nqo5-like"/>
    <property type="match status" value="1"/>
</dbReference>
<evidence type="ECO:0000256" key="2">
    <source>
        <dbReference type="ARBA" id="ARBA00007569"/>
    </source>
</evidence>
<reference evidence="11 12" key="1">
    <citation type="submission" date="2019-09" db="EMBL/GenBank/DDBJ databases">
        <authorList>
            <person name="Brejova B."/>
        </authorList>
    </citation>
    <scope>NUCLEOTIDE SEQUENCE [LARGE SCALE GENOMIC DNA]</scope>
</reference>
<evidence type="ECO:0000313" key="12">
    <source>
        <dbReference type="Proteomes" id="UP000398389"/>
    </source>
</evidence>
<keyword evidence="5 8" id="KW-0520">NAD</keyword>
<gene>
    <name evidence="11" type="ORF">SAPINGB_P001642</name>
</gene>
<dbReference type="GeneID" id="43580463"/>
<dbReference type="GO" id="GO:0005739">
    <property type="term" value="C:mitochondrion"/>
    <property type="evidence" value="ECO:0007669"/>
    <property type="project" value="UniProtKB-SubCell"/>
</dbReference>
<evidence type="ECO:0000259" key="10">
    <source>
        <dbReference type="Pfam" id="PF00329"/>
    </source>
</evidence>
<dbReference type="InterPro" id="IPR010218">
    <property type="entry name" value="NADH_DH_suC"/>
</dbReference>